<evidence type="ECO:0000256" key="1">
    <source>
        <dbReference type="SAM" id="Coils"/>
    </source>
</evidence>
<feature type="compositionally biased region" description="Low complexity" evidence="2">
    <location>
        <begin position="1482"/>
        <end position="1492"/>
    </location>
</feature>
<feature type="coiled-coil region" evidence="1">
    <location>
        <begin position="1433"/>
        <end position="1467"/>
    </location>
</feature>
<feature type="compositionally biased region" description="Polar residues" evidence="2">
    <location>
        <begin position="1307"/>
        <end position="1322"/>
    </location>
</feature>
<evidence type="ECO:0000256" key="2">
    <source>
        <dbReference type="SAM" id="MobiDB-lite"/>
    </source>
</evidence>
<reference evidence="3 4" key="1">
    <citation type="submission" date="2016-07" db="EMBL/GenBank/DDBJ databases">
        <title>Pervasive Adenine N6-methylation of Active Genes in Fungi.</title>
        <authorList>
            <consortium name="DOE Joint Genome Institute"/>
            <person name="Mondo S.J."/>
            <person name="Dannebaum R.O."/>
            <person name="Kuo R.C."/>
            <person name="Labutti K."/>
            <person name="Haridas S."/>
            <person name="Kuo A."/>
            <person name="Salamov A."/>
            <person name="Ahrendt S.R."/>
            <person name="Lipzen A."/>
            <person name="Sullivan W."/>
            <person name="Andreopoulos W.B."/>
            <person name="Clum A."/>
            <person name="Lindquist E."/>
            <person name="Daum C."/>
            <person name="Ramamoorthy G.K."/>
            <person name="Gryganskyi A."/>
            <person name="Culley D."/>
            <person name="Magnuson J.K."/>
            <person name="James T.Y."/>
            <person name="O'Malley M.A."/>
            <person name="Stajich J.E."/>
            <person name="Spatafora J.W."/>
            <person name="Visel A."/>
            <person name="Grigoriev I.V."/>
        </authorList>
    </citation>
    <scope>NUCLEOTIDE SEQUENCE [LARGE SCALE GENOMIC DNA]</scope>
    <source>
        <strain evidence="3 4">NRRL 3116</strain>
    </source>
</reference>
<evidence type="ECO:0000313" key="4">
    <source>
        <dbReference type="Proteomes" id="UP000193648"/>
    </source>
</evidence>
<comment type="caution">
    <text evidence="3">The sequence shown here is derived from an EMBL/GenBank/DDBJ whole genome shotgun (WGS) entry which is preliminary data.</text>
</comment>
<name>A0A1Y2G5W2_9FUNG</name>
<dbReference type="RefSeq" id="XP_021875469.1">
    <property type="nucleotide sequence ID" value="XM_022030780.1"/>
</dbReference>
<keyword evidence="4" id="KW-1185">Reference proteome</keyword>
<keyword evidence="1" id="KW-0175">Coiled coil</keyword>
<feature type="region of interest" description="Disordered" evidence="2">
    <location>
        <begin position="536"/>
        <end position="565"/>
    </location>
</feature>
<feature type="region of interest" description="Disordered" evidence="2">
    <location>
        <begin position="635"/>
        <end position="660"/>
    </location>
</feature>
<dbReference type="OrthoDB" id="2143914at2759"/>
<feature type="compositionally biased region" description="Polar residues" evidence="2">
    <location>
        <begin position="211"/>
        <end position="221"/>
    </location>
</feature>
<feature type="compositionally biased region" description="Polar residues" evidence="2">
    <location>
        <begin position="72"/>
        <end position="81"/>
    </location>
</feature>
<feature type="compositionally biased region" description="Basic and acidic residues" evidence="2">
    <location>
        <begin position="1586"/>
        <end position="1595"/>
    </location>
</feature>
<dbReference type="Proteomes" id="UP000193648">
    <property type="component" value="Unassembled WGS sequence"/>
</dbReference>
<gene>
    <name evidence="3" type="ORF">BCR41DRAFT_426797</name>
</gene>
<feature type="compositionally biased region" description="Basic and acidic residues" evidence="2">
    <location>
        <begin position="750"/>
        <end position="764"/>
    </location>
</feature>
<feature type="compositionally biased region" description="Polar residues" evidence="2">
    <location>
        <begin position="769"/>
        <end position="782"/>
    </location>
</feature>
<evidence type="ECO:0000313" key="3">
    <source>
        <dbReference type="EMBL" id="ORY96037.1"/>
    </source>
</evidence>
<protein>
    <submittedName>
        <fullName evidence="3">Uncharacterized protein</fullName>
    </submittedName>
</protein>
<feature type="compositionally biased region" description="Pro residues" evidence="2">
    <location>
        <begin position="47"/>
        <end position="57"/>
    </location>
</feature>
<sequence length="1724" mass="187630">MSNRKSTLGHSVCSRAPRCGVGSTAQPSQLSTPSIIPATSTTSLAPVPTPSPSPTPTDPEVIVSPDPEMVPQTDNNNENIDPTTVREVDAATHIVVEHLKSGTVQTHVFASKDGKPSLLGHTIPDTTSKTFATVLDNRLQELSTLAQDTLEASRRESFDRLEDLKLTIQENDGLMASQVAQVEIQIRTEVGPKLDRIEHLLLSRPPKSKTPRSLSMKSVSIRSIADGDPEEPEYSRTSLDPMDLTSTDEIGDIGSVSRALGQKGGSSANITNADSSTSSKAQADLVVLEKLSNIETQVDALCKVVIDGQLPLVTDPAVILSSGNGVEIGTAATTSSTIRMNQVGSETMTRFGAMRNELLTFPDMLKSTQTTMQELIETFAKNHTNSEPTNAELVPEADTQPLHHDEHGQWQANVLKMATSHQAGLDDLGIQFQVMESTIQSVDNEIKDWRNSNRLSLRVILKYMYWIYKHTEKVDIKIRQVFDEIKSQIKVEPEQRVQFSGDLDQMRTEIQAVLTGLPEMVADLLKQASTPTIAAGGSAISARPSASTEPALTAAPEHQVEQTDNASRIGEAASFQPNPQSGLDYLAATRPEGNLAPTAKSGGWDSVGSATYSAYNEAWNPGLTISEAAAPVVPPRADKDNVAGAVSSAERADAENRAPTAAAVDGDITIVTGGNGQSNPTLRLIQAVEDLQASAQYMISKYGDLLRSKTIQPTEASSVGEPVATNVTSAPGGTTTDTSPPEAFDTSELLSHEESLERRTRAVEGHSIWQGSSNPSEKQAGNSGPRGTKASPAPGYRRVSPATLSGDPAHDNSTNAGGVAATYTVDTRTPIDRSEILESIGRDGSDTSEPAPLFGMHRELHDELESMNRNMTELLMVITNTTSSLSQGQIHLEEAFRRELNRVLPVMRPAESEGSRARAEAERREAYDRISMIPNLMTSLESVNFHHSCKLDDAQKEIEEIKALIVTLETKIINCHADVQSILHGSMEDSSTLALVKQQIETIISDQGPSSGMFVKSQTPEVMQAAASITELMAINERTLSYQEAQGKLLQDLQTKHREGWEEYHEKYGPSVLSFESWHDKYDKDMREFEEWRRIHQEEIQEWQRKHAETIEAWHNLHGKQLSELGQKRCCHGCPPAPASFPSTPSAIQSGAQVDRGMALGASTDAKPKASENSGHVTDAILEASLSDTRGEGADVVADDSMASGTADSYRCPCGAISGDGSEPTTETSTTRSTIQSAIDMLRSILKRGAATTSQNYQGELQPTVEAGTEANAEVAVADDSKTRKNATVNSIEPVPQIDNEAGENIGHSQNDFRSSSHPTHQSALPKELYDFLRPYFHSEPILVDNAPAASRNGGATVIGPTAITTTRDPEEFSAPGQEPSDLQEQYLFKAREPRGNEGNVSQMMAELLDKDREITAILEDKYKKENEFYEQVMAKDREIARLKEKYENTKEKLKKANADIIKLYREGLGLSTGVSAEESVASQQGDASSSKKAADDGSESDTDSVESVAIPRYSLMTEAAEHLRQTLEETKLQRAALSHEVGVLEIKRNQMLEDIANMEGRLVSSKYAQDHHLVGEPIGRGTRTHRTEVAPTDKNEDDEERIRSRPRGRGDGSSSTARAHSTVRQQRHRSAMGRRGLSQSRSHGGVQRTAHEERVPQLETDIKIRKDGGDCETLLSAKTLLTHETFEKIRSSRAIDKGADDEDESGEMWSLACDFKVRMVSAP</sequence>
<feature type="compositionally biased region" description="Low complexity" evidence="2">
    <location>
        <begin position="30"/>
        <end position="46"/>
    </location>
</feature>
<dbReference type="EMBL" id="MCFF01000079">
    <property type="protein sequence ID" value="ORY96037.1"/>
    <property type="molecule type" value="Genomic_DNA"/>
</dbReference>
<feature type="region of interest" description="Disordered" evidence="2">
    <location>
        <begin position="1476"/>
        <end position="1510"/>
    </location>
</feature>
<proteinExistence type="predicted"/>
<accession>A0A1Y2G5W2</accession>
<feature type="region of interest" description="Disordered" evidence="2">
    <location>
        <begin position="1574"/>
        <end position="1655"/>
    </location>
</feature>
<feature type="region of interest" description="Disordered" evidence="2">
    <location>
        <begin position="1274"/>
        <end position="1322"/>
    </location>
</feature>
<feature type="region of interest" description="Disordered" evidence="2">
    <location>
        <begin position="714"/>
        <end position="826"/>
    </location>
</feature>
<organism evidence="3 4">
    <name type="scientific">Lobosporangium transversale</name>
    <dbReference type="NCBI Taxonomy" id="64571"/>
    <lineage>
        <taxon>Eukaryota</taxon>
        <taxon>Fungi</taxon>
        <taxon>Fungi incertae sedis</taxon>
        <taxon>Mucoromycota</taxon>
        <taxon>Mortierellomycotina</taxon>
        <taxon>Mortierellomycetes</taxon>
        <taxon>Mortierellales</taxon>
        <taxon>Mortierellaceae</taxon>
        <taxon>Lobosporangium</taxon>
    </lineage>
</organism>
<feature type="region of interest" description="Disordered" evidence="2">
    <location>
        <begin position="1"/>
        <end position="81"/>
    </location>
</feature>
<feature type="compositionally biased region" description="Polar residues" evidence="2">
    <location>
        <begin position="725"/>
        <end position="739"/>
    </location>
</feature>
<dbReference type="InParanoid" id="A0A1Y2G5W2"/>
<dbReference type="GeneID" id="33572621"/>
<feature type="region of interest" description="Disordered" evidence="2">
    <location>
        <begin position="201"/>
        <end position="248"/>
    </location>
</feature>